<protein>
    <submittedName>
        <fullName evidence="2">Uncharacterized protein</fullName>
    </submittedName>
</protein>
<reference evidence="2 3" key="1">
    <citation type="journal article" date="2017" name="Int. J. Parasitol.">
        <title>The genome of the protozoan parasite Cystoisospora suis and a reverse vaccinology approach to identify vaccine candidates.</title>
        <authorList>
            <person name="Palmieri N."/>
            <person name="Shrestha A."/>
            <person name="Ruttkowski B."/>
            <person name="Beck T."/>
            <person name="Vogl C."/>
            <person name="Tomley F."/>
            <person name="Blake D.P."/>
            <person name="Joachim A."/>
        </authorList>
    </citation>
    <scope>NUCLEOTIDE SEQUENCE [LARGE SCALE GENOMIC DNA]</scope>
    <source>
        <strain evidence="2 3">Wien I</strain>
    </source>
</reference>
<feature type="compositionally biased region" description="Basic and acidic residues" evidence="1">
    <location>
        <begin position="448"/>
        <end position="478"/>
    </location>
</feature>
<feature type="compositionally biased region" description="Basic residues" evidence="1">
    <location>
        <begin position="1580"/>
        <end position="1590"/>
    </location>
</feature>
<feature type="compositionally biased region" description="Polar residues" evidence="1">
    <location>
        <begin position="1421"/>
        <end position="1432"/>
    </location>
</feature>
<dbReference type="VEuPathDB" id="ToxoDB:CSUI_003081"/>
<name>A0A2C6L5N8_9APIC</name>
<dbReference type="GeneID" id="94426490"/>
<feature type="region of interest" description="Disordered" evidence="1">
    <location>
        <begin position="161"/>
        <end position="185"/>
    </location>
</feature>
<feature type="compositionally biased region" description="Polar residues" evidence="1">
    <location>
        <begin position="931"/>
        <end position="941"/>
    </location>
</feature>
<organism evidence="2 3">
    <name type="scientific">Cystoisospora suis</name>
    <dbReference type="NCBI Taxonomy" id="483139"/>
    <lineage>
        <taxon>Eukaryota</taxon>
        <taxon>Sar</taxon>
        <taxon>Alveolata</taxon>
        <taxon>Apicomplexa</taxon>
        <taxon>Conoidasida</taxon>
        <taxon>Coccidia</taxon>
        <taxon>Eucoccidiorida</taxon>
        <taxon>Eimeriorina</taxon>
        <taxon>Sarcocystidae</taxon>
        <taxon>Cystoisospora</taxon>
    </lineage>
</organism>
<feature type="compositionally biased region" description="Polar residues" evidence="1">
    <location>
        <begin position="1311"/>
        <end position="1320"/>
    </location>
</feature>
<gene>
    <name evidence="2" type="ORF">CSUI_003081</name>
</gene>
<feature type="compositionally biased region" description="Polar residues" evidence="1">
    <location>
        <begin position="840"/>
        <end position="855"/>
    </location>
</feature>
<feature type="region of interest" description="Disordered" evidence="1">
    <location>
        <begin position="1396"/>
        <end position="1471"/>
    </location>
</feature>
<feature type="compositionally biased region" description="Low complexity" evidence="1">
    <location>
        <begin position="1272"/>
        <end position="1287"/>
    </location>
</feature>
<dbReference type="EMBL" id="MIGC01001325">
    <property type="protein sequence ID" value="PHJ23068.1"/>
    <property type="molecule type" value="Genomic_DNA"/>
</dbReference>
<feature type="compositionally biased region" description="Basic and acidic residues" evidence="1">
    <location>
        <begin position="1555"/>
        <end position="1579"/>
    </location>
</feature>
<feature type="region of interest" description="Disordered" evidence="1">
    <location>
        <begin position="497"/>
        <end position="532"/>
    </location>
</feature>
<feature type="compositionally biased region" description="Basic and acidic residues" evidence="1">
    <location>
        <begin position="1443"/>
        <end position="1459"/>
    </location>
</feature>
<feature type="region of interest" description="Disordered" evidence="1">
    <location>
        <begin position="109"/>
        <end position="143"/>
    </location>
</feature>
<accession>A0A2C6L5N8</accession>
<feature type="compositionally biased region" description="Basic and acidic residues" evidence="1">
    <location>
        <begin position="717"/>
        <end position="749"/>
    </location>
</feature>
<feature type="compositionally biased region" description="Basic and acidic residues" evidence="1">
    <location>
        <begin position="596"/>
        <end position="609"/>
    </location>
</feature>
<feature type="region of interest" description="Disordered" evidence="1">
    <location>
        <begin position="1102"/>
        <end position="1164"/>
    </location>
</feature>
<feature type="compositionally biased region" description="Basic and acidic residues" evidence="1">
    <location>
        <begin position="1522"/>
        <end position="1545"/>
    </location>
</feature>
<dbReference type="OrthoDB" id="10490858at2759"/>
<feature type="compositionally biased region" description="Basic and acidic residues" evidence="1">
    <location>
        <begin position="657"/>
        <end position="672"/>
    </location>
</feature>
<feature type="region of interest" description="Disordered" evidence="1">
    <location>
        <begin position="53"/>
        <end position="97"/>
    </location>
</feature>
<feature type="compositionally biased region" description="Basic and acidic residues" evidence="1">
    <location>
        <begin position="1219"/>
        <end position="1238"/>
    </location>
</feature>
<dbReference type="Proteomes" id="UP000221165">
    <property type="component" value="Unassembled WGS sequence"/>
</dbReference>
<feature type="compositionally biased region" description="Basic and acidic residues" evidence="1">
    <location>
        <begin position="695"/>
        <end position="706"/>
    </location>
</feature>
<feature type="region of interest" description="Disordered" evidence="1">
    <location>
        <begin position="448"/>
        <end position="483"/>
    </location>
</feature>
<proteinExistence type="predicted"/>
<feature type="compositionally biased region" description="Basic and acidic residues" evidence="1">
    <location>
        <begin position="1123"/>
        <end position="1132"/>
    </location>
</feature>
<feature type="region of interest" description="Disordered" evidence="1">
    <location>
        <begin position="1510"/>
        <end position="1590"/>
    </location>
</feature>
<feature type="region of interest" description="Disordered" evidence="1">
    <location>
        <begin position="833"/>
        <end position="988"/>
    </location>
</feature>
<evidence type="ECO:0000313" key="3">
    <source>
        <dbReference type="Proteomes" id="UP000221165"/>
    </source>
</evidence>
<feature type="compositionally biased region" description="Basic and acidic residues" evidence="1">
    <location>
        <begin position="116"/>
        <end position="128"/>
    </location>
</feature>
<feature type="compositionally biased region" description="Polar residues" evidence="1">
    <location>
        <begin position="870"/>
        <end position="889"/>
    </location>
</feature>
<feature type="compositionally biased region" description="Low complexity" evidence="1">
    <location>
        <begin position="965"/>
        <end position="974"/>
    </location>
</feature>
<feature type="compositionally biased region" description="Pro residues" evidence="1">
    <location>
        <begin position="615"/>
        <end position="626"/>
    </location>
</feature>
<dbReference type="RefSeq" id="XP_067924745.1">
    <property type="nucleotide sequence ID" value="XM_068063279.1"/>
</dbReference>
<feature type="region of interest" description="Disordered" evidence="1">
    <location>
        <begin position="581"/>
        <end position="777"/>
    </location>
</feature>
<feature type="compositionally biased region" description="Low complexity" evidence="1">
    <location>
        <begin position="898"/>
        <end position="914"/>
    </location>
</feature>
<evidence type="ECO:0000256" key="1">
    <source>
        <dbReference type="SAM" id="MobiDB-lite"/>
    </source>
</evidence>
<evidence type="ECO:0000313" key="2">
    <source>
        <dbReference type="EMBL" id="PHJ23068.1"/>
    </source>
</evidence>
<keyword evidence="3" id="KW-1185">Reference proteome</keyword>
<comment type="caution">
    <text evidence="2">The sequence shown here is derived from an EMBL/GenBank/DDBJ whole genome shotgun (WGS) entry which is preliminary data.</text>
</comment>
<feature type="compositionally biased region" description="Basic and acidic residues" evidence="1">
    <location>
        <begin position="510"/>
        <end position="528"/>
    </location>
</feature>
<feature type="compositionally biased region" description="Polar residues" evidence="1">
    <location>
        <begin position="1133"/>
        <end position="1158"/>
    </location>
</feature>
<feature type="region of interest" description="Disordered" evidence="1">
    <location>
        <begin position="1197"/>
        <end position="1323"/>
    </location>
</feature>
<sequence length="1590" mass="169472">MVVTKERDGVGYRRAAVLSSSCVALTERAVEDAAGYPMRACVPGSVWLSGTMASSESRSSSRDSEPSCMASSPPHCPSPSPCTLSAASERPRARRRRSICHSSWEVPLGASSRKREKTERALSLRARAESTMSRQSSDSDDAAAVHLPRSLGRINRVREDNASGETAKRRIGRSMPRPSTKAGALIGCPEKRGREHHRTALRGQMVVERHGDGEPLLRRCLRGEDFQEKSKGIECAEDGARRERKIYGRLDCRSPVSASSDDTSGEALALYRCRPHSRSSHTGISACWRSGMNPPHLDQSRATGQREVIQSSSDDSACTQPCLYGLVDTYVRCTELCSGSTVCKERHCICASNPWLRRQLVSRVKLLTSLIVSELKAEAHVTVEAASELLAFAQLLLRVAHTSPISTETEAESVSQCGAVYPNGERASHLKRRRRHRQGEWTLHRGTWREERQESGREPYHLTERKSGSRASLGEHRTQGNQEEALEDFIVGQGERVKNKKSARAGGGLRCRESSAERGEPGSARGEELSENANESLLQCRERLRKDSPGCQGSKAAAAGCGSCVRMSVCGRKQERMADEERGSQCTSFCTPAGEGEEKGGADGFEGRRQRTPKHPPQSPTVPTPALPRDDERRWCNEGLFFGADDTDECNSGFGILRERQGEVERESHLEGDEVSSDDSGQKESTPHVSPGFKKAKEPDDTEIKTDNPSVLRSRPRTSELQKPSHEGFERDSVKERKISGDASAREGPDPSAGTDGTQSSAGGCVSKQLRSEDKGAEVIYPRSSLLSKTGEELSLGVGRNTDISRQGTNSIASVISDVHTCPPAEEEICSPGGVPDVISLSSASVSAPTRDTCSTPPPEVPLREEDNSQRNGATHTHQGHVSASSAMQPTGECPGDSSFLLSSGAGSPSPVSSRDCGFGGARETGEARRNSPSATGQRSPTPLLLHFSSRGVSSPACLSPPSPCSSFPSSSACEGGRRPTPLAGGPQAILVSQPHSALPSVNANNCLGLAPASPVCASSAAQDQKKDAGSSLNACCLSGSGSSPFRGSAGSQIENVSLSVNAQKAVASWLRRASPGDAAVLSSLLPRPLLDAASVLRLEPRGHSDGLAKPLTGQGSGLPRSAEMRTYRDENQPSVSGTTGDMSRNGTRSGAATNTMLRDNPQPLAGAAISRGFGVLSVAPSDALEGVGCETQQTQRASVNCGEKQMQKTRLQGGKKGSTRESEEVRHEGDMDKDGRTRVRTGQQEQTSNEEREEGEASDFEEKCEPLVHTGPSLSRGSSNGGSPSSQETDIASPPSAMGAAARGAVCSPRSASSGTPPASSVPAVSRVTTIRVGVSPGLTAVGAVSDVSCPVSGGKVVGCHAKEPKQSSDVACTPRPCVQSSSATLATQGDFGRQLHAENDTGPTHGHAVTNGDKRGNDHGNTILRTNSGSLELRNGSLDEATQKADVGETKERDEGQPWKSASGTSRGPSVAAAKAAIFASLDLDALIQQRPLSGDRNLLNLYTSERRAHSGPTCGTGDGLHRGDHEGHSDSGDALESKTDTRKYKKGKKRSKEAEERHRKRWEEIKRRRAAHELRYQQKHVWRTSPQ</sequence>